<dbReference type="AlphaFoldDB" id="A0AAE1YZB6"/>
<proteinExistence type="predicted"/>
<dbReference type="EMBL" id="JACGWO010000001">
    <property type="protein sequence ID" value="KAK4438523.1"/>
    <property type="molecule type" value="Genomic_DNA"/>
</dbReference>
<evidence type="ECO:0000313" key="1">
    <source>
        <dbReference type="EMBL" id="KAK4438523.1"/>
    </source>
</evidence>
<reference evidence="1" key="1">
    <citation type="submission" date="2020-06" db="EMBL/GenBank/DDBJ databases">
        <authorList>
            <person name="Li T."/>
            <person name="Hu X."/>
            <person name="Zhang T."/>
            <person name="Song X."/>
            <person name="Zhang H."/>
            <person name="Dai N."/>
            <person name="Sheng W."/>
            <person name="Hou X."/>
            <person name="Wei L."/>
        </authorList>
    </citation>
    <scope>NUCLEOTIDE SEQUENCE</scope>
    <source>
        <strain evidence="1">3651</strain>
        <tissue evidence="1">Leaf</tissue>
    </source>
</reference>
<protein>
    <submittedName>
        <fullName evidence="1">Uncharacterized protein</fullName>
    </submittedName>
</protein>
<comment type="caution">
    <text evidence="1">The sequence shown here is derived from an EMBL/GenBank/DDBJ whole genome shotgun (WGS) entry which is preliminary data.</text>
</comment>
<sequence length="102" mass="11334">MSFLQVAKHLMGGLAEPRVQQWRAVQSGTIRINFDRAVFSSGEEIRIIVVARENEGIVLAWVGERRRRWGGPGLAEVQVAKEAVRLDVNMVVVAKECGLHSP</sequence>
<gene>
    <name evidence="1" type="ORF">Salat_0186700</name>
</gene>
<evidence type="ECO:0000313" key="2">
    <source>
        <dbReference type="Proteomes" id="UP001293254"/>
    </source>
</evidence>
<reference evidence="1" key="2">
    <citation type="journal article" date="2024" name="Plant">
        <title>Genomic evolution and insights into agronomic trait innovations of Sesamum species.</title>
        <authorList>
            <person name="Miao H."/>
            <person name="Wang L."/>
            <person name="Qu L."/>
            <person name="Liu H."/>
            <person name="Sun Y."/>
            <person name="Le M."/>
            <person name="Wang Q."/>
            <person name="Wei S."/>
            <person name="Zheng Y."/>
            <person name="Lin W."/>
            <person name="Duan Y."/>
            <person name="Cao H."/>
            <person name="Xiong S."/>
            <person name="Wang X."/>
            <person name="Wei L."/>
            <person name="Li C."/>
            <person name="Ma Q."/>
            <person name="Ju M."/>
            <person name="Zhao R."/>
            <person name="Li G."/>
            <person name="Mu C."/>
            <person name="Tian Q."/>
            <person name="Mei H."/>
            <person name="Zhang T."/>
            <person name="Gao T."/>
            <person name="Zhang H."/>
        </authorList>
    </citation>
    <scope>NUCLEOTIDE SEQUENCE</scope>
    <source>
        <strain evidence="1">3651</strain>
    </source>
</reference>
<dbReference type="Proteomes" id="UP001293254">
    <property type="component" value="Unassembled WGS sequence"/>
</dbReference>
<name>A0AAE1YZB6_9LAMI</name>
<organism evidence="1 2">
    <name type="scientific">Sesamum alatum</name>
    <dbReference type="NCBI Taxonomy" id="300844"/>
    <lineage>
        <taxon>Eukaryota</taxon>
        <taxon>Viridiplantae</taxon>
        <taxon>Streptophyta</taxon>
        <taxon>Embryophyta</taxon>
        <taxon>Tracheophyta</taxon>
        <taxon>Spermatophyta</taxon>
        <taxon>Magnoliopsida</taxon>
        <taxon>eudicotyledons</taxon>
        <taxon>Gunneridae</taxon>
        <taxon>Pentapetalae</taxon>
        <taxon>asterids</taxon>
        <taxon>lamiids</taxon>
        <taxon>Lamiales</taxon>
        <taxon>Pedaliaceae</taxon>
        <taxon>Sesamum</taxon>
    </lineage>
</organism>
<keyword evidence="2" id="KW-1185">Reference proteome</keyword>
<accession>A0AAE1YZB6</accession>